<keyword evidence="5 15" id="KW-0235">DNA replication</keyword>
<dbReference type="GO" id="GO:0016887">
    <property type="term" value="F:ATP hydrolysis activity"/>
    <property type="evidence" value="ECO:0007669"/>
    <property type="project" value="RHEA"/>
</dbReference>
<keyword evidence="8 15" id="KW-0347">Helicase</keyword>
<dbReference type="GO" id="GO:0042025">
    <property type="term" value="C:host cell nucleus"/>
    <property type="evidence" value="ECO:0007669"/>
    <property type="project" value="UniProtKB-SubCell"/>
</dbReference>
<dbReference type="Proteomes" id="UP000289910">
    <property type="component" value="Segment"/>
</dbReference>
<evidence type="ECO:0000259" key="17">
    <source>
        <dbReference type="PROSITE" id="PS51206"/>
    </source>
</evidence>
<dbReference type="EMBL" id="MF588697">
    <property type="protein sequence ID" value="ATQ38221.1"/>
    <property type="molecule type" value="Genomic_DNA"/>
</dbReference>
<comment type="similarity">
    <text evidence="15 16">Belongs to the papillomaviridae E1 protein family.</text>
</comment>
<evidence type="ECO:0000256" key="4">
    <source>
        <dbReference type="ARBA" id="ARBA00022562"/>
    </source>
</evidence>
<evidence type="ECO:0000256" key="10">
    <source>
        <dbReference type="ARBA" id="ARBA00023125"/>
    </source>
</evidence>
<protein>
    <recommendedName>
        <fullName evidence="15 16">Replication protein E1</fullName>
        <ecNumber evidence="15 16">5.6.2.4</ecNumber>
    </recommendedName>
    <alternativeName>
        <fullName evidence="15">ATP-dependent helicase E1</fullName>
    </alternativeName>
    <alternativeName>
        <fullName evidence="15">DNA 3'-5' helicase E1</fullName>
    </alternativeName>
</protein>
<evidence type="ECO:0000256" key="14">
    <source>
        <dbReference type="ARBA" id="ARBA00093297"/>
    </source>
</evidence>
<feature type="short sequence motif" description="Nuclear localization signal" evidence="15">
    <location>
        <begin position="81"/>
        <end position="83"/>
    </location>
</feature>
<dbReference type="SUPFAM" id="SSF52540">
    <property type="entry name" value="P-loop containing nucleoside triphosphate hydrolases"/>
    <property type="match status" value="1"/>
</dbReference>
<keyword evidence="15" id="KW-0832">Ubl conjugation</keyword>
<dbReference type="PROSITE" id="PS51206">
    <property type="entry name" value="SF3_HELICASE_1"/>
    <property type="match status" value="1"/>
</dbReference>
<keyword evidence="7 15" id="KW-0378">Hydrolase</keyword>
<evidence type="ECO:0000256" key="2">
    <source>
        <dbReference type="ARBA" id="ARBA00022518"/>
    </source>
</evidence>
<feature type="domain" description="SF3 helicase" evidence="17">
    <location>
        <begin position="423"/>
        <end position="587"/>
    </location>
</feature>
<dbReference type="GO" id="GO:0006260">
    <property type="term" value="P:DNA replication"/>
    <property type="evidence" value="ECO:0007669"/>
    <property type="project" value="UniProtKB-UniRule"/>
</dbReference>
<keyword evidence="2 15" id="KW-0244">Early protein</keyword>
<dbReference type="SUPFAM" id="SSF55464">
    <property type="entry name" value="Origin of replication-binding domain, RBD-like"/>
    <property type="match status" value="1"/>
</dbReference>
<evidence type="ECO:0000256" key="3">
    <source>
        <dbReference type="ARBA" id="ARBA00022553"/>
    </source>
</evidence>
<evidence type="ECO:0000256" key="5">
    <source>
        <dbReference type="ARBA" id="ARBA00022705"/>
    </source>
</evidence>
<gene>
    <name evidence="15 18" type="primary">E1</name>
</gene>
<evidence type="ECO:0000313" key="18">
    <source>
        <dbReference type="EMBL" id="ATQ38221.1"/>
    </source>
</evidence>
<dbReference type="Pfam" id="PF20450">
    <property type="entry name" value="PPV_E1_DBD"/>
    <property type="match status" value="1"/>
</dbReference>
<dbReference type="InterPro" id="IPR014015">
    <property type="entry name" value="Helicase_SF3_DNA-vir"/>
</dbReference>
<dbReference type="Pfam" id="PF00524">
    <property type="entry name" value="PPV_E1_N"/>
    <property type="match status" value="1"/>
</dbReference>
<evidence type="ECO:0000256" key="8">
    <source>
        <dbReference type="ARBA" id="ARBA00022806"/>
    </source>
</evidence>
<feature type="region of interest" description="DNA-binding region" evidence="15">
    <location>
        <begin position="172"/>
        <end position="338"/>
    </location>
</feature>
<name>A0A2D2ALA3_9PAPI</name>
<dbReference type="Gene3D" id="3.40.50.300">
    <property type="entry name" value="P-loop containing nucleotide triphosphate hydrolases"/>
    <property type="match status" value="1"/>
</dbReference>
<evidence type="ECO:0000256" key="12">
    <source>
        <dbReference type="ARBA" id="ARBA00034617"/>
    </source>
</evidence>
<feature type="binding site" evidence="15">
    <location>
        <begin position="463"/>
        <end position="470"/>
    </location>
    <ligand>
        <name>ATP</name>
        <dbReference type="ChEBI" id="CHEBI:30616"/>
    </ligand>
</feature>
<feature type="short sequence motif" description="Nuclear export signal" evidence="15">
    <location>
        <begin position="96"/>
        <end position="105"/>
    </location>
</feature>
<feature type="cross-link" description="Glycyl lysine isopeptide (Lys-Gly) (interchain with G-Cter in SUMO)" evidence="15">
    <location>
        <position position="544"/>
    </location>
</feature>
<comment type="catalytic activity">
    <reaction evidence="13 15 16">
        <text>ATP + H2O = ADP + phosphate + H(+)</text>
        <dbReference type="Rhea" id="RHEA:13065"/>
        <dbReference type="ChEBI" id="CHEBI:15377"/>
        <dbReference type="ChEBI" id="CHEBI:15378"/>
        <dbReference type="ChEBI" id="CHEBI:30616"/>
        <dbReference type="ChEBI" id="CHEBI:43474"/>
        <dbReference type="ChEBI" id="CHEBI:456216"/>
        <dbReference type="EC" id="5.6.2.4"/>
    </reaction>
</comment>
<proteinExistence type="inferred from homology"/>
<comment type="PTM">
    <text evidence="15">Phosphorylated.</text>
</comment>
<feature type="modified residue" description="Phosphoserine; by host" evidence="15">
    <location>
        <position position="88"/>
    </location>
</feature>
<keyword evidence="10 15" id="KW-0238">DNA-binding</keyword>
<dbReference type="GO" id="GO:0003677">
    <property type="term" value="F:DNA binding"/>
    <property type="evidence" value="ECO:0007669"/>
    <property type="project" value="UniProtKB-UniRule"/>
</dbReference>
<evidence type="ECO:0000256" key="11">
    <source>
        <dbReference type="ARBA" id="ARBA00023235"/>
    </source>
</evidence>
<dbReference type="GO" id="GO:0043138">
    <property type="term" value="F:3'-5' DNA helicase activity"/>
    <property type="evidence" value="ECO:0007669"/>
    <property type="project" value="UniProtKB-UniRule"/>
</dbReference>
<evidence type="ECO:0000256" key="6">
    <source>
        <dbReference type="ARBA" id="ARBA00022741"/>
    </source>
</evidence>
<dbReference type="Pfam" id="PF00519">
    <property type="entry name" value="PPV_E1_C"/>
    <property type="match status" value="1"/>
</dbReference>
<comment type="function">
    <text evidence="14 15">ATP-dependent DNA 3'-5' helicase required for initiation of viral DNA replication. It forms a complex with the viral E2 protein. The E1-E2 complex binds to the replication origin which contains binding sites for both proteins. During the initial step, a dimer of E1 interacts with a dimer of protein E2 leading to a complex that binds the viral origin of replication with high specificity. Then, a second dimer of E1 displaces the E2 dimer in an ATP-dependent manner to form the E1 tetramer. Following this, two E1 monomers are added to each half of the site, which results in the formation of two E1 trimers on the viral ori. Subsequently, two hexamers will be created. The double hexamer acts as a bi-directional helicase machinery and unwinds the viral DNA and then recruits the host DNA polymerase to start replication.</text>
</comment>
<evidence type="ECO:0000256" key="9">
    <source>
        <dbReference type="ARBA" id="ARBA00022840"/>
    </source>
</evidence>
<keyword evidence="3 15" id="KW-0597">Phosphoprotein</keyword>
<dbReference type="Gene3D" id="1.10.10.510">
    <property type="entry name" value="Zinc finger, large T-antigen D1 domain"/>
    <property type="match status" value="1"/>
</dbReference>
<dbReference type="EC" id="5.6.2.4" evidence="15 16"/>
<evidence type="ECO:0000256" key="13">
    <source>
        <dbReference type="ARBA" id="ARBA00048988"/>
    </source>
</evidence>
<keyword evidence="15" id="KW-1017">Isopeptide bond</keyword>
<dbReference type="InterPro" id="IPR046935">
    <property type="entry name" value="PPV_E1_DBD_sf"/>
</dbReference>
<comment type="caution">
    <text evidence="15">Lacks conserved residue(s) required for the propagation of feature annotation.</text>
</comment>
<evidence type="ECO:0000256" key="15">
    <source>
        <dbReference type="HAMAP-Rule" id="MF_04000"/>
    </source>
</evidence>
<dbReference type="InterPro" id="IPR001177">
    <property type="entry name" value="PPV_DNA_helicase_E1_C"/>
</dbReference>
<organism evidence="18">
    <name type="scientific">Gammapapillomavirus 6</name>
    <dbReference type="NCBI Taxonomy" id="1175848"/>
    <lineage>
        <taxon>Viruses</taxon>
        <taxon>Monodnaviria</taxon>
        <taxon>Shotokuvirae</taxon>
        <taxon>Cossaviricota</taxon>
        <taxon>Papovaviricetes</taxon>
        <taxon>Zurhausenvirales</taxon>
        <taxon>Papillomaviridae</taxon>
        <taxon>Firstpapillomavirinae</taxon>
        <taxon>Gammapapillomavirus</taxon>
    </lineage>
</organism>
<dbReference type="InterPro" id="IPR046832">
    <property type="entry name" value="PPV_E1_DBD"/>
</dbReference>
<keyword evidence="11 15" id="KW-0413">Isomerase</keyword>
<comment type="subcellular location">
    <subcellularLocation>
        <location evidence="1 15">Host nucleus</location>
    </subcellularLocation>
</comment>
<accession>A0A2D2ALA3</accession>
<evidence type="ECO:0000256" key="16">
    <source>
        <dbReference type="PIRNR" id="PIRNR003383"/>
    </source>
</evidence>
<dbReference type="InterPro" id="IPR037102">
    <property type="entry name" value="Znf_lg_T-Ag_D1_dom_sf"/>
</dbReference>
<dbReference type="InterPro" id="IPR027417">
    <property type="entry name" value="P-loop_NTPase"/>
</dbReference>
<keyword evidence="4 15" id="KW-1048">Host nucleus</keyword>
<keyword evidence="6 15" id="KW-0547">Nucleotide-binding</keyword>
<dbReference type="InterPro" id="IPR014000">
    <property type="entry name" value="PPV_DNA_helicase_E1_N"/>
</dbReference>
<dbReference type="PIRSF" id="PIRSF003383">
    <property type="entry name" value="Rep_E1_papillomaV"/>
    <property type="match status" value="1"/>
</dbReference>
<evidence type="ECO:0000256" key="7">
    <source>
        <dbReference type="ARBA" id="ARBA00022801"/>
    </source>
</evidence>
<evidence type="ECO:0000256" key="1">
    <source>
        <dbReference type="ARBA" id="ARBA00004147"/>
    </source>
</evidence>
<comment type="PTM">
    <text evidence="15">Sumoylated.</text>
</comment>
<keyword evidence="9 15" id="KW-0067">ATP-binding</keyword>
<dbReference type="InterPro" id="IPR016393">
    <property type="entry name" value="Rep_E1_papillomaV"/>
</dbReference>
<reference evidence="18" key="1">
    <citation type="journal article" date="2018" name="MSphere">
        <title>Metagenomic Discovery of 83 New Human Papillomavirus Types in Patients with Immunodeficiency.</title>
        <authorList>
            <person name="Pastrana D.V."/>
            <person name="Peretti A."/>
            <person name="Welch N.L."/>
            <person name="Borgogna C."/>
            <person name="Olivero C."/>
            <person name="Badolato R."/>
            <person name="Notarangelo L.D."/>
            <person name="Gariglio M."/>
            <person name="FitzGerald P.C."/>
            <person name="McIntosh C.E."/>
            <person name="Reeves J."/>
            <person name="Starrett G.J."/>
            <person name="Bliskovsky V."/>
            <person name="Velez D."/>
            <person name="Brownell I."/>
            <person name="Yarchoan R."/>
            <person name="Wyvill K.M."/>
            <person name="Uldrick T.S."/>
            <person name="Maldarelli F."/>
            <person name="Lisco A."/>
            <person name="Sereti I."/>
            <person name="Gonzalez C.M."/>
            <person name="Androphy E.J."/>
            <person name="McBride A.A."/>
            <person name="Van Doorslaer K."/>
            <person name="Garcia F."/>
            <person name="Dvoretzky I."/>
            <person name="Liu J.S."/>
            <person name="Han J."/>
            <person name="Murphy P.M."/>
            <person name="McDermott D.H."/>
            <person name="Buck C.B."/>
        </authorList>
    </citation>
    <scope>NUCLEOTIDE SEQUENCE</scope>
    <source>
        <strain evidence="18">Gamma06_w03c65</strain>
    </source>
</reference>
<dbReference type="GO" id="GO:0005524">
    <property type="term" value="F:ATP binding"/>
    <property type="evidence" value="ECO:0007669"/>
    <property type="project" value="UniProtKB-UniRule"/>
</dbReference>
<comment type="catalytic activity">
    <reaction evidence="12 15">
        <text>Couples ATP hydrolysis with the unwinding of duplex DNA by translocating in the 3'-5' direction.</text>
        <dbReference type="EC" id="5.6.2.4"/>
    </reaction>
</comment>
<comment type="function">
    <text evidence="16">ATP-dependent DNA helicase required for initiation of viral DNA replication. It forms a complex with the viral E2 protein. The E1-E2 complex binds to the replication origin which contains binding sites for both proteins.</text>
</comment>
<feature type="modified residue" description="Phosphoserine; by host" evidence="15">
    <location>
        <position position="97"/>
    </location>
</feature>
<sequence>MADKGNKGISSCSTNSALDFIETEAECEDEIDTLEALFDESDGTDLSDLIDNCDEPDEGRALELLNRQQLEEDRQLLTDLKRKYLSPSPKQAVLDLSPRIQLLSVSPRGQSSKRRLFEDSGIDNEAEDSITEVEKVASEPCNTGELCNAGDLNTVVQQPLTNTEDQEETAVCAYNNNIGCIDILRSSNRHATVLAKFKDTFDVSYKELTRPFQSDKSCCVSWVVVAFGVLAELAEACKALLKPHCVYMQIINPSLSTGVTVLFLFEFINAKCRETVRKLLCNMLQLQEEQLMADPPRQRSVAVALWFYRKSLSNISFCVGDMPEWIKKQIMVNHQQETNTFELAAMVQYAYDNDLWDETDIAYRYACLAPEEPNAAAWLKCNNQFKYVKDCAQMVKMYKKYEMKQMSMAEWVTKCGEKVTDDGDWKKIINFLKYQNISIVGFLTSMRTFLKGQPKKNCMIIWGPPDTGKSMFCYSLIQFMRGKVVSFVNSKSQFWLQPLSEGKIGLLDDATYPCLQYMDVYLRNGLDGNAVSIDCKHRAPVQIKMPPLLVTSNIDVHADPSLKYLHSRMMPYSFPNKVPIDDNGNAVYTFTDGDWKCFFSKLQKQLDLCEPEESADGEPGRAFRCCAGQTAEPV</sequence>
<dbReference type="Gene3D" id="3.40.1310.10">
    <property type="match status" value="1"/>
</dbReference>
<comment type="subunit">
    <text evidence="15">Can form hexamers. Interacts with E2 protein; this interaction increases E1 DNA binding specificity. Interacts with host DNA polymerase subunit POLA2. Interacts with host single stranded DNA-binding protein RPA1. Interacts with host TOP1; this interaction stimulates the enzymatic activity of TOP1.</text>
</comment>
<dbReference type="HAMAP" id="MF_04000">
    <property type="entry name" value="PPV_E1"/>
    <property type="match status" value="1"/>
</dbReference>